<name>A0A932HVZ8_UNCTE</name>
<protein>
    <recommendedName>
        <fullName evidence="3">Glycosyltransferase family 1 protein</fullName>
    </recommendedName>
</protein>
<proteinExistence type="predicted"/>
<evidence type="ECO:0000313" key="2">
    <source>
        <dbReference type="Proteomes" id="UP000782312"/>
    </source>
</evidence>
<organism evidence="1 2">
    <name type="scientific">Tectimicrobiota bacterium</name>
    <dbReference type="NCBI Taxonomy" id="2528274"/>
    <lineage>
        <taxon>Bacteria</taxon>
        <taxon>Pseudomonadati</taxon>
        <taxon>Nitrospinota/Tectimicrobiota group</taxon>
        <taxon>Candidatus Tectimicrobiota</taxon>
    </lineage>
</organism>
<evidence type="ECO:0008006" key="3">
    <source>
        <dbReference type="Google" id="ProtNLM"/>
    </source>
</evidence>
<accession>A0A932HVZ8</accession>
<evidence type="ECO:0000313" key="1">
    <source>
        <dbReference type="EMBL" id="MBI3126262.1"/>
    </source>
</evidence>
<gene>
    <name evidence="1" type="ORF">HYZ11_01485</name>
</gene>
<comment type="caution">
    <text evidence="1">The sequence shown here is derived from an EMBL/GenBank/DDBJ whole genome shotgun (WGS) entry which is preliminary data.</text>
</comment>
<dbReference type="Proteomes" id="UP000782312">
    <property type="component" value="Unassembled WGS sequence"/>
</dbReference>
<dbReference type="AlphaFoldDB" id="A0A932HVZ8"/>
<dbReference type="EMBL" id="JACPUR010000001">
    <property type="protein sequence ID" value="MBI3126262.1"/>
    <property type="molecule type" value="Genomic_DNA"/>
</dbReference>
<sequence>MKGRPSVVLMGIAARMPFAGVAWQFLHFLEGLRRLGCEVHYVEDTGAWPYDADQQTVTEDCGFSLRYLDRIMSWCGMGGRWLYRSGVDGSLHGPLASSAGDIFRRADAILNVTGATILREEHLRVPVRVFIETDPVLPQIEVAQGNRFTIGLLSAHTHHFTYGENIGRPICPLPTGPFAYRPTRQPVALDWWEPEKAPANGKPRPFTTVTHWKQTCKDIVWQGKTYTWTKHTEFLKVADLPRRAGRPFELALAYDDSDPVAWLRENGWQVTEALAISRDILPYRDYIRGARGEFTVAKDQNIRFKSGWFSDRSATFLAAGRPVITQDTGFDENLPTGEGLFSFRDMDDILAAIDEIDSDYPRHCRAAREIAETHFRAETVLGALLRQAGL</sequence>
<reference evidence="1" key="1">
    <citation type="submission" date="2020-07" db="EMBL/GenBank/DDBJ databases">
        <title>Huge and variable diversity of episymbiotic CPR bacteria and DPANN archaea in groundwater ecosystems.</title>
        <authorList>
            <person name="He C.Y."/>
            <person name="Keren R."/>
            <person name="Whittaker M."/>
            <person name="Farag I.F."/>
            <person name="Doudna J."/>
            <person name="Cate J.H.D."/>
            <person name="Banfield J.F."/>
        </authorList>
    </citation>
    <scope>NUCLEOTIDE SEQUENCE</scope>
    <source>
        <strain evidence="1">NC_groundwater_763_Ag_S-0.2um_68_21</strain>
    </source>
</reference>